<proteinExistence type="predicted"/>
<feature type="transmembrane region" description="Helical" evidence="1">
    <location>
        <begin position="105"/>
        <end position="126"/>
    </location>
</feature>
<comment type="caution">
    <text evidence="2">The sequence shown here is derived from an EMBL/GenBank/DDBJ whole genome shotgun (WGS) entry which is preliminary data.</text>
</comment>
<reference evidence="3" key="1">
    <citation type="journal article" date="2019" name="Int. J. Syst. Evol. Microbiol.">
        <title>The Global Catalogue of Microorganisms (GCM) 10K type strain sequencing project: providing services to taxonomists for standard genome sequencing and annotation.</title>
        <authorList>
            <consortium name="The Broad Institute Genomics Platform"/>
            <consortium name="The Broad Institute Genome Sequencing Center for Infectious Disease"/>
            <person name="Wu L."/>
            <person name="Ma J."/>
        </authorList>
    </citation>
    <scope>NUCLEOTIDE SEQUENCE [LARGE SCALE GENOMIC DNA]</scope>
    <source>
        <strain evidence="3">KCTC 42211</strain>
    </source>
</reference>
<sequence length="167" mass="17343">MTLLLAPASFGARAPAARVPGFLVAGVGGAVVDLAVAAAYWAQFQVDPIRIPQGIAAWFIGQAAYAGGTATAWFGLLAYCALMCGACALYQSAARRWSVLRRSPWVYGSAYGALAYGVIFWIASPLLTGETGSTRPDWIALCVATYVVAIGMPAALVARAGLGGKRR</sequence>
<evidence type="ECO:0000313" key="3">
    <source>
        <dbReference type="Proteomes" id="UP001595724"/>
    </source>
</evidence>
<gene>
    <name evidence="2" type="ORF">ACFOM9_06840</name>
</gene>
<keyword evidence="3" id="KW-1185">Reference proteome</keyword>
<accession>A0ABV7UV23</accession>
<evidence type="ECO:0008006" key="4">
    <source>
        <dbReference type="Google" id="ProtNLM"/>
    </source>
</evidence>
<protein>
    <recommendedName>
        <fullName evidence="4">Integral membrane protein</fullName>
    </recommendedName>
</protein>
<feature type="transmembrane region" description="Helical" evidence="1">
    <location>
        <begin position="26"/>
        <end position="42"/>
    </location>
</feature>
<evidence type="ECO:0000313" key="2">
    <source>
        <dbReference type="EMBL" id="MFC3659794.1"/>
    </source>
</evidence>
<keyword evidence="1" id="KW-0812">Transmembrane</keyword>
<evidence type="ECO:0000256" key="1">
    <source>
        <dbReference type="SAM" id="Phobius"/>
    </source>
</evidence>
<dbReference type="Proteomes" id="UP001595724">
    <property type="component" value="Unassembled WGS sequence"/>
</dbReference>
<feature type="transmembrane region" description="Helical" evidence="1">
    <location>
        <begin position="72"/>
        <end position="93"/>
    </location>
</feature>
<name>A0ABV7UV23_9GAMM</name>
<keyword evidence="1" id="KW-0472">Membrane</keyword>
<dbReference type="EMBL" id="JBHRYF010000002">
    <property type="protein sequence ID" value="MFC3659794.1"/>
    <property type="molecule type" value="Genomic_DNA"/>
</dbReference>
<keyword evidence="1" id="KW-1133">Transmembrane helix</keyword>
<feature type="transmembrane region" description="Helical" evidence="1">
    <location>
        <begin position="138"/>
        <end position="158"/>
    </location>
</feature>
<dbReference type="RefSeq" id="WP_386708026.1">
    <property type="nucleotide sequence ID" value="NZ_JBHRYF010000002.1"/>
</dbReference>
<organism evidence="2 3">
    <name type="scientific">Luteimonas notoginsengisoli</name>
    <dbReference type="NCBI Taxonomy" id="1578200"/>
    <lineage>
        <taxon>Bacteria</taxon>
        <taxon>Pseudomonadati</taxon>
        <taxon>Pseudomonadota</taxon>
        <taxon>Gammaproteobacteria</taxon>
        <taxon>Lysobacterales</taxon>
        <taxon>Lysobacteraceae</taxon>
        <taxon>Luteimonas</taxon>
    </lineage>
</organism>